<evidence type="ECO:0000313" key="3">
    <source>
        <dbReference type="Proteomes" id="UP000184139"/>
    </source>
</evidence>
<protein>
    <submittedName>
        <fullName evidence="2">Uncharacterized protein</fullName>
    </submittedName>
</protein>
<feature type="region of interest" description="Disordered" evidence="1">
    <location>
        <begin position="1"/>
        <end position="42"/>
    </location>
</feature>
<reference evidence="2 3" key="1">
    <citation type="submission" date="2016-11" db="EMBL/GenBank/DDBJ databases">
        <authorList>
            <person name="Jaros S."/>
            <person name="Januszkiewicz K."/>
            <person name="Wedrychowicz H."/>
        </authorList>
    </citation>
    <scope>NUCLEOTIDE SEQUENCE [LARGE SCALE GENOMIC DNA]</scope>
    <source>
        <strain evidence="2 3">DSM 9705</strain>
    </source>
</reference>
<keyword evidence="3" id="KW-1185">Reference proteome</keyword>
<accession>A0A1M5XZN1</accession>
<organism evidence="2 3">
    <name type="scientific">Desulfofustis glycolicus DSM 9705</name>
    <dbReference type="NCBI Taxonomy" id="1121409"/>
    <lineage>
        <taxon>Bacteria</taxon>
        <taxon>Pseudomonadati</taxon>
        <taxon>Thermodesulfobacteriota</taxon>
        <taxon>Desulfobulbia</taxon>
        <taxon>Desulfobulbales</taxon>
        <taxon>Desulfocapsaceae</taxon>
        <taxon>Desulfofustis</taxon>
    </lineage>
</organism>
<evidence type="ECO:0000256" key="1">
    <source>
        <dbReference type="SAM" id="MobiDB-lite"/>
    </source>
</evidence>
<dbReference type="EMBL" id="FQXS01000025">
    <property type="protein sequence ID" value="SHI05202.1"/>
    <property type="molecule type" value="Genomic_DNA"/>
</dbReference>
<proteinExistence type="predicted"/>
<dbReference type="Proteomes" id="UP000184139">
    <property type="component" value="Unassembled WGS sequence"/>
</dbReference>
<feature type="compositionally biased region" description="Basic and acidic residues" evidence="1">
    <location>
        <begin position="22"/>
        <end position="42"/>
    </location>
</feature>
<sequence>MPEQTDRQHVVQSKEQTGCRRVLPDRRIQGERRSDPRGDCSGRKRSIMAWVRTLANPRIGVDRRKGVDRRRAEPERTIRIKSLLTQEELSELLK</sequence>
<gene>
    <name evidence="2" type="ORF">SAMN02745124_03492</name>
</gene>
<dbReference type="AlphaFoldDB" id="A0A1M5XZN1"/>
<evidence type="ECO:0000313" key="2">
    <source>
        <dbReference type="EMBL" id="SHI05202.1"/>
    </source>
</evidence>
<dbReference type="RefSeq" id="WP_073378048.1">
    <property type="nucleotide sequence ID" value="NZ_FQXS01000025.1"/>
</dbReference>
<name>A0A1M5XZN1_9BACT</name>